<gene>
    <name evidence="11" type="ORF">PMEA_00025778</name>
</gene>
<feature type="domain" description="TRAF-type" evidence="10">
    <location>
        <begin position="109"/>
        <end position="156"/>
    </location>
</feature>
<evidence type="ECO:0000256" key="8">
    <source>
        <dbReference type="SAM" id="Coils"/>
    </source>
</evidence>
<dbReference type="InterPro" id="IPR001293">
    <property type="entry name" value="Znf_TRAF"/>
</dbReference>
<dbReference type="Pfam" id="PF02176">
    <property type="entry name" value="zf-TRAF"/>
    <property type="match status" value="1"/>
</dbReference>
<dbReference type="PROSITE" id="PS50145">
    <property type="entry name" value="ZF_TRAF"/>
    <property type="match status" value="2"/>
</dbReference>
<reference evidence="11 12" key="1">
    <citation type="submission" date="2022-05" db="EMBL/GenBank/DDBJ databases">
        <authorList>
            <consortium name="Genoscope - CEA"/>
            <person name="William W."/>
        </authorList>
    </citation>
    <scope>NUCLEOTIDE SEQUENCE [LARGE SCALE GENOMIC DNA]</scope>
</reference>
<dbReference type="PANTHER" id="PTHR10131">
    <property type="entry name" value="TNF RECEPTOR ASSOCIATED FACTOR"/>
    <property type="match status" value="1"/>
</dbReference>
<protein>
    <submittedName>
        <fullName evidence="11">Uncharacterized protein</fullName>
    </submittedName>
</protein>
<dbReference type="Pfam" id="PF21355">
    <property type="entry name" value="TRAF-mep_MATH"/>
    <property type="match status" value="1"/>
</dbReference>
<dbReference type="Gene3D" id="2.60.210.10">
    <property type="entry name" value="Apoptosis, Tumor Necrosis Factor Receptor Associated Protein 2, Chain A"/>
    <property type="match status" value="1"/>
</dbReference>
<dbReference type="Pfam" id="PF13923">
    <property type="entry name" value="zf-C3HC4_2"/>
    <property type="match status" value="1"/>
</dbReference>
<evidence type="ECO:0000256" key="1">
    <source>
        <dbReference type="ARBA" id="ARBA00004496"/>
    </source>
</evidence>
<evidence type="ECO:0000259" key="9">
    <source>
        <dbReference type="PROSITE" id="PS50089"/>
    </source>
</evidence>
<keyword evidence="2" id="KW-0963">Cytoplasm</keyword>
<evidence type="ECO:0000259" key="10">
    <source>
        <dbReference type="PROSITE" id="PS50145"/>
    </source>
</evidence>
<accession>A0AAU9W234</accession>
<dbReference type="GO" id="GO:0031625">
    <property type="term" value="F:ubiquitin protein ligase binding"/>
    <property type="evidence" value="ECO:0007669"/>
    <property type="project" value="TreeGrafter"/>
</dbReference>
<evidence type="ECO:0000256" key="2">
    <source>
        <dbReference type="ARBA" id="ARBA00022490"/>
    </source>
</evidence>
<feature type="domain" description="RING-type" evidence="9">
    <location>
        <begin position="27"/>
        <end position="67"/>
    </location>
</feature>
<dbReference type="EMBL" id="CALNXJ010000005">
    <property type="protein sequence ID" value="CAH3040162.1"/>
    <property type="molecule type" value="Genomic_DNA"/>
</dbReference>
<feature type="zinc finger region" description="TRAF-type" evidence="7">
    <location>
        <begin position="109"/>
        <end position="156"/>
    </location>
</feature>
<dbReference type="PROSITE" id="PS50089">
    <property type="entry name" value="ZF_RING_2"/>
    <property type="match status" value="1"/>
</dbReference>
<dbReference type="FunFam" id="3.30.40.10:FF:000179">
    <property type="entry name" value="TNF receptor-associated factor"/>
    <property type="match status" value="1"/>
</dbReference>
<dbReference type="PROSITE" id="PS00518">
    <property type="entry name" value="ZF_RING_1"/>
    <property type="match status" value="1"/>
</dbReference>
<keyword evidence="3 7" id="KW-0479">Metal-binding</keyword>
<evidence type="ECO:0000313" key="12">
    <source>
        <dbReference type="Proteomes" id="UP001159428"/>
    </source>
</evidence>
<dbReference type="GO" id="GO:0043122">
    <property type="term" value="P:regulation of canonical NF-kappaB signal transduction"/>
    <property type="evidence" value="ECO:0007669"/>
    <property type="project" value="TreeGrafter"/>
</dbReference>
<dbReference type="GO" id="GO:0042981">
    <property type="term" value="P:regulation of apoptotic process"/>
    <property type="evidence" value="ECO:0007669"/>
    <property type="project" value="InterPro"/>
</dbReference>
<dbReference type="SUPFAM" id="SSF57850">
    <property type="entry name" value="RING/U-box"/>
    <property type="match status" value="1"/>
</dbReference>
<feature type="zinc finger region" description="TRAF-type" evidence="7">
    <location>
        <begin position="164"/>
        <end position="217"/>
    </location>
</feature>
<keyword evidence="12" id="KW-1185">Reference proteome</keyword>
<organism evidence="11 12">
    <name type="scientific">Pocillopora meandrina</name>
    <dbReference type="NCBI Taxonomy" id="46732"/>
    <lineage>
        <taxon>Eukaryota</taxon>
        <taxon>Metazoa</taxon>
        <taxon>Cnidaria</taxon>
        <taxon>Anthozoa</taxon>
        <taxon>Hexacorallia</taxon>
        <taxon>Scleractinia</taxon>
        <taxon>Astrocoeniina</taxon>
        <taxon>Pocilloporidae</taxon>
        <taxon>Pocillopora</taxon>
    </lineage>
</organism>
<dbReference type="InterPro" id="IPR013083">
    <property type="entry name" value="Znf_RING/FYVE/PHD"/>
</dbReference>
<dbReference type="AlphaFoldDB" id="A0AAU9W234"/>
<dbReference type="PIRSF" id="PIRSF015614">
    <property type="entry name" value="TRAF"/>
    <property type="match status" value="1"/>
</dbReference>
<dbReference type="GO" id="GO:0007165">
    <property type="term" value="P:signal transduction"/>
    <property type="evidence" value="ECO:0007669"/>
    <property type="project" value="InterPro"/>
</dbReference>
<keyword evidence="4" id="KW-0677">Repeat</keyword>
<dbReference type="PANTHER" id="PTHR10131:SF94">
    <property type="entry name" value="TNF RECEPTOR-ASSOCIATED FACTOR 4"/>
    <property type="match status" value="1"/>
</dbReference>
<feature type="domain" description="TRAF-type" evidence="10">
    <location>
        <begin position="164"/>
        <end position="217"/>
    </location>
</feature>
<dbReference type="GO" id="GO:0008270">
    <property type="term" value="F:zinc ion binding"/>
    <property type="evidence" value="ECO:0007669"/>
    <property type="project" value="UniProtKB-KW"/>
</dbReference>
<dbReference type="GO" id="GO:0005164">
    <property type="term" value="F:tumor necrosis factor receptor binding"/>
    <property type="evidence" value="ECO:0007669"/>
    <property type="project" value="TreeGrafter"/>
</dbReference>
<dbReference type="InterPro" id="IPR049342">
    <property type="entry name" value="TRAF1-6_MATH_dom"/>
</dbReference>
<dbReference type="InterPro" id="IPR017907">
    <property type="entry name" value="Znf_RING_CS"/>
</dbReference>
<sequence>MAAARKTPELGGYDYEFTVQVRDNCECLVCQLAMKDPVQIIGCGHRLCFICMESLLRSPSPLCPADRKPLSRDRIFPDSAFHREILNLTVKCPHSRCSWTGELRAAEKHQSECLLKEVQCSNPGCTEKLPQQDMSVHVAFECSWRRINCEYCQESVLSHKKQKHFDVCQKFPVQCTNECGVREIPRDKLEVHIRDQCPGAAVTCEYENLGCKAMFPRSNTDSHSKSEVEGHLRLALHCLEATRLQVHDLVSLVKEQSQQIERLMSSDQEKTQQMERLMAEVKEQSLDVKRLMSKDQEHSHHSEQIEKLEIANDPFVWKVPHFHALLGKAKTGVKQVLLSESFSLWKDGYMLRIKMMLEKFSEWGSVFLSLSIVNVPGEFDKSLSWPFVEKIHVAIIDQNPCKEESDNMSHVIDFGHKRDRATFKALTITDDCEFGTMFASANELYNRSYIVNDAVLITASTEG</sequence>
<evidence type="ECO:0000256" key="7">
    <source>
        <dbReference type="PROSITE-ProRule" id="PRU00207"/>
    </source>
</evidence>
<keyword evidence="5 7" id="KW-0863">Zinc-finger</keyword>
<dbReference type="InterPro" id="IPR001841">
    <property type="entry name" value="Znf_RING"/>
</dbReference>
<dbReference type="Proteomes" id="UP001159428">
    <property type="component" value="Unassembled WGS sequence"/>
</dbReference>
<comment type="caution">
    <text evidence="11">The sequence shown here is derived from an EMBL/GenBank/DDBJ whole genome shotgun (WGS) entry which is preliminary data.</text>
</comment>
<name>A0AAU9W234_9CNID</name>
<evidence type="ECO:0000256" key="5">
    <source>
        <dbReference type="ARBA" id="ARBA00022771"/>
    </source>
</evidence>
<proteinExistence type="predicted"/>
<feature type="coiled-coil region" evidence="8">
    <location>
        <begin position="260"/>
        <end position="294"/>
    </location>
</feature>
<dbReference type="InterPro" id="IPR012227">
    <property type="entry name" value="TNF_rcpt-assoc_TRAF_met"/>
</dbReference>
<keyword evidence="6 7" id="KW-0862">Zinc</keyword>
<dbReference type="GO" id="GO:0005737">
    <property type="term" value="C:cytoplasm"/>
    <property type="evidence" value="ECO:0007669"/>
    <property type="project" value="UniProtKB-SubCell"/>
</dbReference>
<evidence type="ECO:0000256" key="3">
    <source>
        <dbReference type="ARBA" id="ARBA00022723"/>
    </source>
</evidence>
<evidence type="ECO:0000256" key="4">
    <source>
        <dbReference type="ARBA" id="ARBA00022737"/>
    </source>
</evidence>
<keyword evidence="8" id="KW-0175">Coiled coil</keyword>
<evidence type="ECO:0000256" key="6">
    <source>
        <dbReference type="ARBA" id="ARBA00022833"/>
    </source>
</evidence>
<comment type="subcellular location">
    <subcellularLocation>
        <location evidence="1">Cytoplasm</location>
    </subcellularLocation>
</comment>
<evidence type="ECO:0000313" key="11">
    <source>
        <dbReference type="EMBL" id="CAH3040162.1"/>
    </source>
</evidence>
<dbReference type="Gene3D" id="3.30.40.10">
    <property type="entry name" value="Zinc/RING finger domain, C3HC4 (zinc finger)"/>
    <property type="match status" value="3"/>
</dbReference>
<dbReference type="SUPFAM" id="SSF49599">
    <property type="entry name" value="TRAF domain-like"/>
    <property type="match status" value="3"/>
</dbReference>
<dbReference type="InterPro" id="IPR008974">
    <property type="entry name" value="TRAF-like"/>
</dbReference>